<evidence type="ECO:0000256" key="2">
    <source>
        <dbReference type="SAM" id="SignalP"/>
    </source>
</evidence>
<keyword evidence="4" id="KW-1185">Reference proteome</keyword>
<feature type="chain" id="PRO_5045445239" evidence="2">
    <location>
        <begin position="18"/>
        <end position="79"/>
    </location>
</feature>
<gene>
    <name evidence="3" type="ORF">LZA78_13710</name>
</gene>
<keyword evidence="2" id="KW-0732">Signal</keyword>
<evidence type="ECO:0000313" key="3">
    <source>
        <dbReference type="EMBL" id="MCE5974539.1"/>
    </source>
</evidence>
<organism evidence="3 4">
    <name type="scientific">Rhodobacter flavimaris</name>
    <dbReference type="NCBI Taxonomy" id="2907145"/>
    <lineage>
        <taxon>Bacteria</taxon>
        <taxon>Pseudomonadati</taxon>
        <taxon>Pseudomonadota</taxon>
        <taxon>Alphaproteobacteria</taxon>
        <taxon>Rhodobacterales</taxon>
        <taxon>Rhodobacter group</taxon>
        <taxon>Rhodobacter</taxon>
    </lineage>
</organism>
<feature type="region of interest" description="Disordered" evidence="1">
    <location>
        <begin position="60"/>
        <end position="79"/>
    </location>
</feature>
<dbReference type="EMBL" id="JAJUOS010000010">
    <property type="protein sequence ID" value="MCE5974539.1"/>
    <property type="molecule type" value="Genomic_DNA"/>
</dbReference>
<protein>
    <submittedName>
        <fullName evidence="3">Uncharacterized protein</fullName>
    </submittedName>
</protein>
<dbReference type="Proteomes" id="UP001521181">
    <property type="component" value="Unassembled WGS sequence"/>
</dbReference>
<reference evidence="3 4" key="1">
    <citation type="submission" date="2021-12" db="EMBL/GenBank/DDBJ databases">
        <title>Sinirhodobacter sp. WL0062 is a bacterium isolated from seawater.</title>
        <authorList>
            <person name="Wang L."/>
            <person name="He W."/>
            <person name="Zhang D.-F."/>
        </authorList>
    </citation>
    <scope>NUCLEOTIDE SEQUENCE [LARGE SCALE GENOMIC DNA]</scope>
    <source>
        <strain evidence="3 4">WL0062</strain>
    </source>
</reference>
<comment type="caution">
    <text evidence="3">The sequence shown here is derived from an EMBL/GenBank/DDBJ whole genome shotgun (WGS) entry which is preliminary data.</text>
</comment>
<sequence length="79" mass="8189">MLKLTLTTLAAVFVVLAVWGQRDTAQNSANPDCGAACAQPVDDAPPQSERSGALIVPIEYAPTPSPDVLRPAPGKPPKP</sequence>
<evidence type="ECO:0000256" key="1">
    <source>
        <dbReference type="SAM" id="MobiDB-lite"/>
    </source>
</evidence>
<feature type="signal peptide" evidence="2">
    <location>
        <begin position="1"/>
        <end position="17"/>
    </location>
</feature>
<accession>A0ABS8Z198</accession>
<dbReference type="RefSeq" id="WP_233677480.1">
    <property type="nucleotide sequence ID" value="NZ_JAJUOS010000010.1"/>
</dbReference>
<name>A0ABS8Z198_9RHOB</name>
<evidence type="ECO:0000313" key="4">
    <source>
        <dbReference type="Proteomes" id="UP001521181"/>
    </source>
</evidence>
<proteinExistence type="predicted"/>